<dbReference type="CDD" id="cd01846">
    <property type="entry name" value="fatty_acyltransferase_like"/>
    <property type="match status" value="1"/>
</dbReference>
<feature type="region of interest" description="Disordered" evidence="3">
    <location>
        <begin position="62"/>
        <end position="96"/>
    </location>
</feature>
<reference evidence="6" key="1">
    <citation type="journal article" date="2023" name="Mol. Phylogenet. Evol.">
        <title>Genome-scale phylogeny and comparative genomics of the fungal order Sordariales.</title>
        <authorList>
            <person name="Hensen N."/>
            <person name="Bonometti L."/>
            <person name="Westerberg I."/>
            <person name="Brannstrom I.O."/>
            <person name="Guillou S."/>
            <person name="Cros-Aarteil S."/>
            <person name="Calhoun S."/>
            <person name="Haridas S."/>
            <person name="Kuo A."/>
            <person name="Mondo S."/>
            <person name="Pangilinan J."/>
            <person name="Riley R."/>
            <person name="LaButti K."/>
            <person name="Andreopoulos B."/>
            <person name="Lipzen A."/>
            <person name="Chen C."/>
            <person name="Yan M."/>
            <person name="Daum C."/>
            <person name="Ng V."/>
            <person name="Clum A."/>
            <person name="Steindorff A."/>
            <person name="Ohm R.A."/>
            <person name="Martin F."/>
            <person name="Silar P."/>
            <person name="Natvig D.O."/>
            <person name="Lalanne C."/>
            <person name="Gautier V."/>
            <person name="Ament-Velasquez S.L."/>
            <person name="Kruys A."/>
            <person name="Hutchinson M.I."/>
            <person name="Powell A.J."/>
            <person name="Barry K."/>
            <person name="Miller A.N."/>
            <person name="Grigoriev I.V."/>
            <person name="Debuchy R."/>
            <person name="Gladieux P."/>
            <person name="Hiltunen Thoren M."/>
            <person name="Johannesson H."/>
        </authorList>
    </citation>
    <scope>NUCLEOTIDE SEQUENCE</scope>
    <source>
        <strain evidence="6">PSN293</strain>
    </source>
</reference>
<evidence type="ECO:0000259" key="5">
    <source>
        <dbReference type="PROSITE" id="PS51164"/>
    </source>
</evidence>
<accession>A0AAN7BA12</accession>
<dbReference type="SUPFAM" id="SSF52266">
    <property type="entry name" value="SGNH hydrolase"/>
    <property type="match status" value="1"/>
</dbReference>
<dbReference type="AlphaFoldDB" id="A0AAN7BA12"/>
<organism evidence="6 7">
    <name type="scientific">Rhypophila decipiens</name>
    <dbReference type="NCBI Taxonomy" id="261697"/>
    <lineage>
        <taxon>Eukaryota</taxon>
        <taxon>Fungi</taxon>
        <taxon>Dikarya</taxon>
        <taxon>Ascomycota</taxon>
        <taxon>Pezizomycotina</taxon>
        <taxon>Sordariomycetes</taxon>
        <taxon>Sordariomycetidae</taxon>
        <taxon>Sordariales</taxon>
        <taxon>Naviculisporaceae</taxon>
        <taxon>Rhypophila</taxon>
    </lineage>
</organism>
<evidence type="ECO:0000256" key="3">
    <source>
        <dbReference type="SAM" id="MobiDB-lite"/>
    </source>
</evidence>
<dbReference type="GO" id="GO:0016788">
    <property type="term" value="F:hydrolase activity, acting on ester bonds"/>
    <property type="evidence" value="ECO:0007669"/>
    <property type="project" value="InterPro"/>
</dbReference>
<dbReference type="PANTHER" id="PTHR45648">
    <property type="entry name" value="GDSL LIPASE/ACYLHYDROLASE FAMILY PROTEIN (AFU_ORTHOLOGUE AFUA_4G14700)"/>
    <property type="match status" value="1"/>
</dbReference>
<feature type="domain" description="CBM1" evidence="5">
    <location>
        <begin position="16"/>
        <end position="52"/>
    </location>
</feature>
<dbReference type="EMBL" id="MU858078">
    <property type="protein sequence ID" value="KAK4215587.1"/>
    <property type="molecule type" value="Genomic_DNA"/>
</dbReference>
<dbReference type="GO" id="GO:0005576">
    <property type="term" value="C:extracellular region"/>
    <property type="evidence" value="ECO:0007669"/>
    <property type="project" value="InterPro"/>
</dbReference>
<dbReference type="Pfam" id="PF00657">
    <property type="entry name" value="Lipase_GDSL"/>
    <property type="match status" value="1"/>
</dbReference>
<comment type="caution">
    <text evidence="6">The sequence shown here is derived from an EMBL/GenBank/DDBJ whole genome shotgun (WGS) entry which is preliminary data.</text>
</comment>
<dbReference type="PROSITE" id="PS51257">
    <property type="entry name" value="PROKAR_LIPOPROTEIN"/>
    <property type="match status" value="1"/>
</dbReference>
<dbReference type="PROSITE" id="PS51164">
    <property type="entry name" value="CBM1_2"/>
    <property type="match status" value="1"/>
</dbReference>
<feature type="signal peptide" evidence="4">
    <location>
        <begin position="1"/>
        <end position="19"/>
    </location>
</feature>
<sequence length="403" mass="43132">MRTLALLVAAATTATASQALWGQCGGIGYQGSTSCTTGAVCTAWNPYYHQCVPGATTAAPPATTSPMTIRTSTTLTTSTRTTSTSSTTPTQTGGASGPKYFIAFGDSYSQTGFNINSTKPSPSNPLGNPPLPGWTASGGYNWIGFLASPQHNFSFSSNPNTPLLTYNFAYGGATTDASLVTPYAPTVLSFIDQVAQFSSSVASKPSYAPWTSENTLFGVWIGVNDVGNSWWLADYDELVERIMDSYFRQIRVLYEAGARKFLVLSVPREFFLSPPTIHLTPAVAQSGPEVQANEAKSIKKYNEVLASRLTAFSQQNAGVDARLLDTWAPFNKALENPTRYGAPNASCYNEDGVSCLWFNDYHPGVEINRLVAAAAADLWKGEFFIGGNGSTSPGEEEEDCLAY</sequence>
<dbReference type="PANTHER" id="PTHR45648:SF22">
    <property type="entry name" value="GDSL LIPASE_ACYLHYDROLASE FAMILY PROTEIN (AFU_ORTHOLOGUE AFUA_4G14700)"/>
    <property type="match status" value="1"/>
</dbReference>
<dbReference type="InterPro" id="IPR051058">
    <property type="entry name" value="GDSL_Est/Lipase"/>
</dbReference>
<dbReference type="Gene3D" id="3.40.50.1110">
    <property type="entry name" value="SGNH hydrolase"/>
    <property type="match status" value="1"/>
</dbReference>
<reference evidence="6" key="2">
    <citation type="submission" date="2023-05" db="EMBL/GenBank/DDBJ databases">
        <authorList>
            <consortium name="Lawrence Berkeley National Laboratory"/>
            <person name="Steindorff A."/>
            <person name="Hensen N."/>
            <person name="Bonometti L."/>
            <person name="Westerberg I."/>
            <person name="Brannstrom I.O."/>
            <person name="Guillou S."/>
            <person name="Cros-Aarteil S."/>
            <person name="Calhoun S."/>
            <person name="Haridas S."/>
            <person name="Kuo A."/>
            <person name="Mondo S."/>
            <person name="Pangilinan J."/>
            <person name="Riley R."/>
            <person name="Labutti K."/>
            <person name="Andreopoulos B."/>
            <person name="Lipzen A."/>
            <person name="Chen C."/>
            <person name="Yanf M."/>
            <person name="Daum C."/>
            <person name="Ng V."/>
            <person name="Clum A."/>
            <person name="Ohm R."/>
            <person name="Martin F."/>
            <person name="Silar P."/>
            <person name="Natvig D."/>
            <person name="Lalanne C."/>
            <person name="Gautier V."/>
            <person name="Ament-Velasquez S.L."/>
            <person name="Kruys A."/>
            <person name="Hutchinson M.I."/>
            <person name="Powell A.J."/>
            <person name="Barry K."/>
            <person name="Miller A.N."/>
            <person name="Grigoriev I.V."/>
            <person name="Debuchy R."/>
            <person name="Gladieux P."/>
            <person name="Thoren M.H."/>
            <person name="Johannesson H."/>
        </authorList>
    </citation>
    <scope>NUCLEOTIDE SEQUENCE</scope>
    <source>
        <strain evidence="6">PSN293</strain>
    </source>
</reference>
<feature type="compositionally biased region" description="Low complexity" evidence="3">
    <location>
        <begin position="62"/>
        <end position="92"/>
    </location>
</feature>
<evidence type="ECO:0000313" key="7">
    <source>
        <dbReference type="Proteomes" id="UP001301769"/>
    </source>
</evidence>
<evidence type="ECO:0000256" key="1">
    <source>
        <dbReference type="ARBA" id="ARBA00022729"/>
    </source>
</evidence>
<dbReference type="InterPro" id="IPR001087">
    <property type="entry name" value="GDSL"/>
</dbReference>
<dbReference type="SUPFAM" id="SSF57180">
    <property type="entry name" value="Cellulose-binding domain"/>
    <property type="match status" value="1"/>
</dbReference>
<dbReference type="SMART" id="SM00236">
    <property type="entry name" value="fCBD"/>
    <property type="match status" value="1"/>
</dbReference>
<proteinExistence type="predicted"/>
<keyword evidence="2" id="KW-0378">Hydrolase</keyword>
<dbReference type="Proteomes" id="UP001301769">
    <property type="component" value="Unassembled WGS sequence"/>
</dbReference>
<keyword evidence="1 4" id="KW-0732">Signal</keyword>
<feature type="chain" id="PRO_5043016884" description="CBM1 domain-containing protein" evidence="4">
    <location>
        <begin position="20"/>
        <end position="403"/>
    </location>
</feature>
<name>A0AAN7BA12_9PEZI</name>
<evidence type="ECO:0000256" key="2">
    <source>
        <dbReference type="ARBA" id="ARBA00022801"/>
    </source>
</evidence>
<dbReference type="InterPro" id="IPR036514">
    <property type="entry name" value="SGNH_hydro_sf"/>
</dbReference>
<dbReference type="InterPro" id="IPR000254">
    <property type="entry name" value="CBD"/>
</dbReference>
<keyword evidence="7" id="KW-1185">Reference proteome</keyword>
<evidence type="ECO:0000313" key="6">
    <source>
        <dbReference type="EMBL" id="KAK4215587.1"/>
    </source>
</evidence>
<dbReference type="Pfam" id="PF00734">
    <property type="entry name" value="CBM_1"/>
    <property type="match status" value="1"/>
</dbReference>
<gene>
    <name evidence="6" type="ORF">QBC37DRAFT_481341</name>
</gene>
<dbReference type="PROSITE" id="PS00562">
    <property type="entry name" value="CBM1_1"/>
    <property type="match status" value="1"/>
</dbReference>
<dbReference type="GO" id="GO:0030248">
    <property type="term" value="F:cellulose binding"/>
    <property type="evidence" value="ECO:0007669"/>
    <property type="project" value="InterPro"/>
</dbReference>
<dbReference type="InterPro" id="IPR035971">
    <property type="entry name" value="CBD_sf"/>
</dbReference>
<protein>
    <recommendedName>
        <fullName evidence="5">CBM1 domain-containing protein</fullName>
    </recommendedName>
</protein>
<dbReference type="GO" id="GO:0005975">
    <property type="term" value="P:carbohydrate metabolic process"/>
    <property type="evidence" value="ECO:0007669"/>
    <property type="project" value="InterPro"/>
</dbReference>
<evidence type="ECO:0000256" key="4">
    <source>
        <dbReference type="SAM" id="SignalP"/>
    </source>
</evidence>